<dbReference type="RefSeq" id="WP_328709638.1">
    <property type="nucleotide sequence ID" value="NZ_CP108085.1"/>
</dbReference>
<dbReference type="InterPro" id="IPR043504">
    <property type="entry name" value="Peptidase_S1_PA_chymotrypsin"/>
</dbReference>
<gene>
    <name evidence="2" type="ORF">OG913_01645</name>
</gene>
<dbReference type="EMBL" id="CP108085">
    <property type="protein sequence ID" value="WUP75764.1"/>
    <property type="molecule type" value="Genomic_DNA"/>
</dbReference>
<accession>A0ABZ1SS54</accession>
<evidence type="ECO:0000313" key="3">
    <source>
        <dbReference type="Proteomes" id="UP001432011"/>
    </source>
</evidence>
<evidence type="ECO:0000256" key="1">
    <source>
        <dbReference type="SAM" id="SignalP"/>
    </source>
</evidence>
<dbReference type="PANTHER" id="PTHR43019">
    <property type="entry name" value="SERINE ENDOPROTEASE DEGS"/>
    <property type="match status" value="1"/>
</dbReference>
<dbReference type="Gene3D" id="2.40.10.10">
    <property type="entry name" value="Trypsin-like serine proteases"/>
    <property type="match status" value="2"/>
</dbReference>
<organism evidence="2 3">
    <name type="scientific">Microbispora hainanensis</name>
    <dbReference type="NCBI Taxonomy" id="568844"/>
    <lineage>
        <taxon>Bacteria</taxon>
        <taxon>Bacillati</taxon>
        <taxon>Actinomycetota</taxon>
        <taxon>Actinomycetes</taxon>
        <taxon>Streptosporangiales</taxon>
        <taxon>Streptosporangiaceae</taxon>
        <taxon>Microbispora</taxon>
    </lineage>
</organism>
<dbReference type="PROSITE" id="PS51257">
    <property type="entry name" value="PROKAR_LIPOPROTEIN"/>
    <property type="match status" value="1"/>
</dbReference>
<name>A0ABZ1SS54_9ACTN</name>
<proteinExistence type="predicted"/>
<keyword evidence="3" id="KW-1185">Reference proteome</keyword>
<dbReference type="SUPFAM" id="SSF50494">
    <property type="entry name" value="Trypsin-like serine proteases"/>
    <property type="match status" value="1"/>
</dbReference>
<protein>
    <submittedName>
        <fullName evidence="2">Trypsin-like peptidase domain-containing protein</fullName>
    </submittedName>
</protein>
<dbReference type="Pfam" id="PF13365">
    <property type="entry name" value="Trypsin_2"/>
    <property type="match status" value="1"/>
</dbReference>
<feature type="chain" id="PRO_5045309155" evidence="1">
    <location>
        <begin position="37"/>
        <end position="255"/>
    </location>
</feature>
<sequence length="255" mass="26227">MLGPVRRTVRTPRQSVALAVCVAVLAGAGAAGCAGAHVPARPAAPAAGATTEVTAMSEAAHSVVRVRGHASSCRKPLEATGFVYAPERVMVNAHTVAGADRDLEVVLGDGRFAAQVVAFDPEADAAVLRAPGLTARPLRFTQASITAAVVVGYHKGATVPVELPAKVRPDQPAESYDIYNRVRVSLRIHRFQGAAITPGMSGAPLVSDGDRVAGMVFAADTEKADVGYALTTAQFSAVATSGRRATTAVPHDPCD</sequence>
<dbReference type="Proteomes" id="UP001432011">
    <property type="component" value="Chromosome"/>
</dbReference>
<keyword evidence="1" id="KW-0732">Signal</keyword>
<evidence type="ECO:0000313" key="2">
    <source>
        <dbReference type="EMBL" id="WUP75764.1"/>
    </source>
</evidence>
<feature type="signal peptide" evidence="1">
    <location>
        <begin position="1"/>
        <end position="36"/>
    </location>
</feature>
<reference evidence="2" key="1">
    <citation type="submission" date="2022-10" db="EMBL/GenBank/DDBJ databases">
        <title>The complete genomes of actinobacterial strains from the NBC collection.</title>
        <authorList>
            <person name="Joergensen T.S."/>
            <person name="Alvarez Arevalo M."/>
            <person name="Sterndorff E.B."/>
            <person name="Faurdal D."/>
            <person name="Vuksanovic O."/>
            <person name="Mourched A.-S."/>
            <person name="Charusanti P."/>
            <person name="Shaw S."/>
            <person name="Blin K."/>
            <person name="Weber T."/>
        </authorList>
    </citation>
    <scope>NUCLEOTIDE SEQUENCE</scope>
    <source>
        <strain evidence="2">NBC_00254</strain>
    </source>
</reference>
<dbReference type="InterPro" id="IPR009003">
    <property type="entry name" value="Peptidase_S1_PA"/>
</dbReference>
<dbReference type="PANTHER" id="PTHR43019:SF23">
    <property type="entry name" value="PROTEASE DO-LIKE 5, CHLOROPLASTIC"/>
    <property type="match status" value="1"/>
</dbReference>